<dbReference type="PROSITE" id="PS50835">
    <property type="entry name" value="IG_LIKE"/>
    <property type="match status" value="2"/>
</dbReference>
<proteinExistence type="predicted"/>
<dbReference type="Pfam" id="PF00047">
    <property type="entry name" value="ig"/>
    <property type="match status" value="1"/>
</dbReference>
<accession>A0A9X0D4Z5</accession>
<dbReference type="Proteomes" id="UP001163046">
    <property type="component" value="Unassembled WGS sequence"/>
</dbReference>
<evidence type="ECO:0000259" key="1">
    <source>
        <dbReference type="PROSITE" id="PS50835"/>
    </source>
</evidence>
<evidence type="ECO:0000313" key="2">
    <source>
        <dbReference type="EMBL" id="KAJ7386696.1"/>
    </source>
</evidence>
<dbReference type="SUPFAM" id="SSF48726">
    <property type="entry name" value="Immunoglobulin"/>
    <property type="match status" value="2"/>
</dbReference>
<organism evidence="2 3">
    <name type="scientific">Desmophyllum pertusum</name>
    <dbReference type="NCBI Taxonomy" id="174260"/>
    <lineage>
        <taxon>Eukaryota</taxon>
        <taxon>Metazoa</taxon>
        <taxon>Cnidaria</taxon>
        <taxon>Anthozoa</taxon>
        <taxon>Hexacorallia</taxon>
        <taxon>Scleractinia</taxon>
        <taxon>Caryophylliina</taxon>
        <taxon>Caryophylliidae</taxon>
        <taxon>Desmophyllum</taxon>
    </lineage>
</organism>
<dbReference type="AlphaFoldDB" id="A0A9X0D4Z5"/>
<comment type="caution">
    <text evidence="2">The sequence shown here is derived from an EMBL/GenBank/DDBJ whole genome shotgun (WGS) entry which is preliminary data.</text>
</comment>
<dbReference type="Gene3D" id="2.60.40.10">
    <property type="entry name" value="Immunoglobulins"/>
    <property type="match status" value="2"/>
</dbReference>
<dbReference type="InterPro" id="IPR036179">
    <property type="entry name" value="Ig-like_dom_sf"/>
</dbReference>
<reference evidence="2" key="1">
    <citation type="submission" date="2023-01" db="EMBL/GenBank/DDBJ databases">
        <title>Genome assembly of the deep-sea coral Lophelia pertusa.</title>
        <authorList>
            <person name="Herrera S."/>
            <person name="Cordes E."/>
        </authorList>
    </citation>
    <scope>NUCLEOTIDE SEQUENCE</scope>
    <source>
        <strain evidence="2">USNM1676648</strain>
        <tissue evidence="2">Polyp</tissue>
    </source>
</reference>
<dbReference type="InterPro" id="IPR007110">
    <property type="entry name" value="Ig-like_dom"/>
</dbReference>
<keyword evidence="3" id="KW-1185">Reference proteome</keyword>
<dbReference type="OrthoDB" id="6159398at2759"/>
<feature type="domain" description="Ig-like" evidence="1">
    <location>
        <begin position="65"/>
        <end position="133"/>
    </location>
</feature>
<protein>
    <submittedName>
        <fullName evidence="2">Neuronal growth regulator 1</fullName>
    </submittedName>
</protein>
<dbReference type="InterPro" id="IPR013783">
    <property type="entry name" value="Ig-like_fold"/>
</dbReference>
<gene>
    <name evidence="2" type="primary">NEGR1_2</name>
    <name evidence="2" type="ORF">OS493_006707</name>
</gene>
<feature type="domain" description="Ig-like" evidence="1">
    <location>
        <begin position="1"/>
        <end position="57"/>
    </location>
</feature>
<evidence type="ECO:0000313" key="3">
    <source>
        <dbReference type="Proteomes" id="UP001163046"/>
    </source>
</evidence>
<name>A0A9X0D4Z5_9CNID</name>
<sequence>MTVDPGSNITLDCSIVTGGLVEGITWEQAKQRVEKSTGSSDLVLQQYNSKNNGNYPCKCTAIHFPRALQIVLVTSSPNDIIQNKSKELECFFSGWPLPLAVSWYKDDKLITNGTQGMYHSEKLKWKKGEKNSS</sequence>
<dbReference type="EMBL" id="MU825875">
    <property type="protein sequence ID" value="KAJ7386696.1"/>
    <property type="molecule type" value="Genomic_DNA"/>
</dbReference>
<dbReference type="InterPro" id="IPR013151">
    <property type="entry name" value="Immunoglobulin_dom"/>
</dbReference>